<evidence type="ECO:0000259" key="1">
    <source>
        <dbReference type="Pfam" id="PF00078"/>
    </source>
</evidence>
<accession>A0A151NE86</accession>
<evidence type="ECO:0000313" key="2">
    <source>
        <dbReference type="EMBL" id="KYO35127.1"/>
    </source>
</evidence>
<reference evidence="2 3" key="1">
    <citation type="journal article" date="2012" name="Genome Biol.">
        <title>Sequencing three crocodilian genomes to illuminate the evolution of archosaurs and amniotes.</title>
        <authorList>
            <person name="St John J.A."/>
            <person name="Braun E.L."/>
            <person name="Isberg S.R."/>
            <person name="Miles L.G."/>
            <person name="Chong A.Y."/>
            <person name="Gongora J."/>
            <person name="Dalzell P."/>
            <person name="Moran C."/>
            <person name="Bed'hom B."/>
            <person name="Abzhanov A."/>
            <person name="Burgess S.C."/>
            <person name="Cooksey A.M."/>
            <person name="Castoe T.A."/>
            <person name="Crawford N.G."/>
            <person name="Densmore L.D."/>
            <person name="Drew J.C."/>
            <person name="Edwards S.V."/>
            <person name="Faircloth B.C."/>
            <person name="Fujita M.K."/>
            <person name="Greenwold M.J."/>
            <person name="Hoffmann F.G."/>
            <person name="Howard J.M."/>
            <person name="Iguchi T."/>
            <person name="Janes D.E."/>
            <person name="Khan S.Y."/>
            <person name="Kohno S."/>
            <person name="de Koning A.J."/>
            <person name="Lance S.L."/>
            <person name="McCarthy F.M."/>
            <person name="McCormack J.E."/>
            <person name="Merchant M.E."/>
            <person name="Peterson D.G."/>
            <person name="Pollock D.D."/>
            <person name="Pourmand N."/>
            <person name="Raney B.J."/>
            <person name="Roessler K.A."/>
            <person name="Sanford J.R."/>
            <person name="Sawyer R.H."/>
            <person name="Schmidt C.J."/>
            <person name="Triplett E.W."/>
            <person name="Tuberville T.D."/>
            <person name="Venegas-Anaya M."/>
            <person name="Howard J.T."/>
            <person name="Jarvis E.D."/>
            <person name="Guillette L.J.Jr."/>
            <person name="Glenn T.C."/>
            <person name="Green R.E."/>
            <person name="Ray D.A."/>
        </authorList>
    </citation>
    <scope>NUCLEOTIDE SEQUENCE [LARGE SCALE GENOMIC DNA]</scope>
    <source>
        <strain evidence="2">KSC_2009_1</strain>
    </source>
</reference>
<sequence length="170" mass="18966">MTFIDLTKASDTVRLAGLWKIMAKFDSPEKLIAMVQQFHGGMLARIVIDGESSEPFPVTSAVKQGRVLPSTLYSRMFSAMLTDAFCDCDTGIDISYQTDDNLFNLWRLEMKMKSQEVTVHDLLFADDGSLNDKSESDMQQSMDHFSSTCDNFALTIITKKMSQQGPAEGP</sequence>
<keyword evidence="3" id="KW-1185">Reference proteome</keyword>
<gene>
    <name evidence="2" type="ORF">Y1Q_0001015</name>
</gene>
<dbReference type="PANTHER" id="PTHR47027:SF26">
    <property type="entry name" value="REVERSE TRANSCRIPTASE DOMAIN-CONTAINING PROTEIN"/>
    <property type="match status" value="1"/>
</dbReference>
<feature type="domain" description="Reverse transcriptase" evidence="1">
    <location>
        <begin position="1"/>
        <end position="162"/>
    </location>
</feature>
<comment type="caution">
    <text evidence="2">The sequence shown here is derived from an EMBL/GenBank/DDBJ whole genome shotgun (WGS) entry which is preliminary data.</text>
</comment>
<dbReference type="Proteomes" id="UP000050525">
    <property type="component" value="Unassembled WGS sequence"/>
</dbReference>
<dbReference type="InterPro" id="IPR000477">
    <property type="entry name" value="RT_dom"/>
</dbReference>
<proteinExistence type="predicted"/>
<dbReference type="Pfam" id="PF00078">
    <property type="entry name" value="RVT_1"/>
    <property type="match status" value="1"/>
</dbReference>
<dbReference type="STRING" id="8496.A0A151NE86"/>
<dbReference type="AlphaFoldDB" id="A0A151NE86"/>
<evidence type="ECO:0000313" key="3">
    <source>
        <dbReference type="Proteomes" id="UP000050525"/>
    </source>
</evidence>
<name>A0A151NE86_ALLMI</name>
<dbReference type="EMBL" id="AKHW03003207">
    <property type="protein sequence ID" value="KYO35127.1"/>
    <property type="molecule type" value="Genomic_DNA"/>
</dbReference>
<organism evidence="2 3">
    <name type="scientific">Alligator mississippiensis</name>
    <name type="common">American alligator</name>
    <dbReference type="NCBI Taxonomy" id="8496"/>
    <lineage>
        <taxon>Eukaryota</taxon>
        <taxon>Metazoa</taxon>
        <taxon>Chordata</taxon>
        <taxon>Craniata</taxon>
        <taxon>Vertebrata</taxon>
        <taxon>Euteleostomi</taxon>
        <taxon>Archelosauria</taxon>
        <taxon>Archosauria</taxon>
        <taxon>Crocodylia</taxon>
        <taxon>Alligatoridae</taxon>
        <taxon>Alligatorinae</taxon>
        <taxon>Alligator</taxon>
    </lineage>
</organism>
<protein>
    <recommendedName>
        <fullName evidence="1">Reverse transcriptase domain-containing protein</fullName>
    </recommendedName>
</protein>
<dbReference type="PANTHER" id="PTHR47027">
    <property type="entry name" value="REVERSE TRANSCRIPTASE DOMAIN-CONTAINING PROTEIN"/>
    <property type="match status" value="1"/>
</dbReference>